<comment type="caution">
    <text evidence="1">The sequence shown here is derived from an EMBL/GenBank/DDBJ whole genome shotgun (WGS) entry which is preliminary data.</text>
</comment>
<dbReference type="AlphaFoldDB" id="A0A9P7W6R4"/>
<dbReference type="GeneID" id="66107130"/>
<dbReference type="Proteomes" id="UP000812287">
    <property type="component" value="Unassembled WGS sequence"/>
</dbReference>
<dbReference type="OrthoDB" id="419598at2759"/>
<evidence type="ECO:0000313" key="2">
    <source>
        <dbReference type="Proteomes" id="UP000812287"/>
    </source>
</evidence>
<evidence type="ECO:0000313" key="1">
    <source>
        <dbReference type="EMBL" id="KAG7452985.1"/>
    </source>
</evidence>
<keyword evidence="2" id="KW-1185">Reference proteome</keyword>
<name>A0A9P7W6R4_9AGAR</name>
<gene>
    <name evidence="1" type="ORF">BT62DRAFT_925527</name>
</gene>
<accession>A0A9P7W6R4</accession>
<dbReference type="EMBL" id="MU250523">
    <property type="protein sequence ID" value="KAG7452985.1"/>
    <property type="molecule type" value="Genomic_DNA"/>
</dbReference>
<proteinExistence type="predicted"/>
<protein>
    <submittedName>
        <fullName evidence="1">Uncharacterized protein</fullName>
    </submittedName>
</protein>
<sequence length="76" mass="8658">MSKARIESGIPGTFICIPMYYENFFTSFFLPSYDPKKGFSQSDIPIPPEAPIYSMNVERRIFCSGVKVKICVENSH</sequence>
<reference evidence="1" key="1">
    <citation type="submission" date="2020-11" db="EMBL/GenBank/DDBJ databases">
        <title>Adaptations for nitrogen fixation in a non-lichenized fungal sporocarp promotes dispersal by wood-feeding termites.</title>
        <authorList>
            <consortium name="DOE Joint Genome Institute"/>
            <person name="Koch R.A."/>
            <person name="Yoon G."/>
            <person name="Arayal U."/>
            <person name="Lail K."/>
            <person name="Amirebrahimi M."/>
            <person name="Labutti K."/>
            <person name="Lipzen A."/>
            <person name="Riley R."/>
            <person name="Barry K."/>
            <person name="Henrissat B."/>
            <person name="Grigoriev I.V."/>
            <person name="Herr J.R."/>
            <person name="Aime M.C."/>
        </authorList>
    </citation>
    <scope>NUCLEOTIDE SEQUENCE</scope>
    <source>
        <strain evidence="1">MCA 3950</strain>
    </source>
</reference>
<organism evidence="1 2">
    <name type="scientific">Guyanagaster necrorhizus</name>
    <dbReference type="NCBI Taxonomy" id="856835"/>
    <lineage>
        <taxon>Eukaryota</taxon>
        <taxon>Fungi</taxon>
        <taxon>Dikarya</taxon>
        <taxon>Basidiomycota</taxon>
        <taxon>Agaricomycotina</taxon>
        <taxon>Agaricomycetes</taxon>
        <taxon>Agaricomycetidae</taxon>
        <taxon>Agaricales</taxon>
        <taxon>Marasmiineae</taxon>
        <taxon>Physalacriaceae</taxon>
        <taxon>Guyanagaster</taxon>
    </lineage>
</organism>
<feature type="non-terminal residue" evidence="1">
    <location>
        <position position="76"/>
    </location>
</feature>
<dbReference type="RefSeq" id="XP_043046485.1">
    <property type="nucleotide sequence ID" value="XM_043184833.1"/>
</dbReference>